<protein>
    <submittedName>
        <fullName evidence="2">MOSC domain containing protein</fullName>
    </submittedName>
</protein>
<dbReference type="OrthoDB" id="9784492at2"/>
<dbReference type="PROSITE" id="PS51340">
    <property type="entry name" value="MOSC"/>
    <property type="match status" value="1"/>
</dbReference>
<dbReference type="EMBL" id="CM001368">
    <property type="protein sequence ID" value="EHJ46371.1"/>
    <property type="molecule type" value="Genomic_DNA"/>
</dbReference>
<dbReference type="Pfam" id="PF03473">
    <property type="entry name" value="MOSC"/>
    <property type="match status" value="1"/>
</dbReference>
<evidence type="ECO:0000313" key="3">
    <source>
        <dbReference type="Proteomes" id="UP000004662"/>
    </source>
</evidence>
<dbReference type="PANTHER" id="PTHR36930">
    <property type="entry name" value="METAL-SULFUR CLUSTER BIOSYNTHESIS PROTEINS YUAD-RELATED"/>
    <property type="match status" value="1"/>
</dbReference>
<feature type="domain" description="MOSC" evidence="1">
    <location>
        <begin position="18"/>
        <end position="143"/>
    </location>
</feature>
<dbReference type="RefSeq" id="WP_009179818.1">
    <property type="nucleotide sequence ID" value="NZ_CM001368.1"/>
</dbReference>
<reference evidence="3" key="1">
    <citation type="journal article" date="2015" name="Genome Announc.">
        <title>High-Quality Draft Genome Sequence of Desulfovibrio carbinoliphilus FW-101-2B, an Organic Acid-Oxidizing Sulfate-Reducing Bacterium Isolated from Uranium(VI)-Contaminated Groundwater.</title>
        <authorList>
            <person name="Ramsay B.D."/>
            <person name="Hwang C."/>
            <person name="Woo H.L."/>
            <person name="Carroll S.L."/>
            <person name="Lucas S."/>
            <person name="Han J."/>
            <person name="Lapidus A.L."/>
            <person name="Cheng J.F."/>
            <person name="Goodwin L.A."/>
            <person name="Pitluck S."/>
            <person name="Peters L."/>
            <person name="Chertkov O."/>
            <person name="Held B."/>
            <person name="Detter J.C."/>
            <person name="Han C.S."/>
            <person name="Tapia R."/>
            <person name="Land M.L."/>
            <person name="Hauser L.J."/>
            <person name="Kyrpides N.C."/>
            <person name="Ivanova N.N."/>
            <person name="Mikhailova N."/>
            <person name="Pagani I."/>
            <person name="Woyke T."/>
            <person name="Arkin A.P."/>
            <person name="Dehal P."/>
            <person name="Chivian D."/>
            <person name="Criddle C.S."/>
            <person name="Wu W."/>
            <person name="Chakraborty R."/>
            <person name="Hazen T.C."/>
            <person name="Fields M.W."/>
        </authorList>
    </citation>
    <scope>NUCLEOTIDE SEQUENCE [LARGE SCALE GENOMIC DNA]</scope>
    <source>
        <strain evidence="3">FW-101-2B</strain>
    </source>
</reference>
<proteinExistence type="predicted"/>
<gene>
    <name evidence="2" type="ORF">DFW101_0354</name>
</gene>
<organism evidence="2 3">
    <name type="scientific">Solidesulfovibrio carbinoliphilus subsp. oakridgensis</name>
    <dbReference type="NCBI Taxonomy" id="694327"/>
    <lineage>
        <taxon>Bacteria</taxon>
        <taxon>Pseudomonadati</taxon>
        <taxon>Thermodesulfobacteriota</taxon>
        <taxon>Desulfovibrionia</taxon>
        <taxon>Desulfovibrionales</taxon>
        <taxon>Desulfovibrionaceae</taxon>
        <taxon>Solidesulfovibrio</taxon>
    </lineage>
</organism>
<dbReference type="Gene3D" id="2.40.33.20">
    <property type="entry name" value="PK beta-barrel domain-like"/>
    <property type="match status" value="1"/>
</dbReference>
<sequence>MAIVHSVCISERKGEKKHPVDAVTLREDFGIEQDAHAGSGRQVSLLALEGVERMREKLATIVPGDFAENLTVAGLNDLGLVPGSRVRVGDGVLLEVTQIGKECHGHGCAIMRAVGTCVMPKEGIFARVVAGGIVRPGDEVALA</sequence>
<dbReference type="InterPro" id="IPR052716">
    <property type="entry name" value="MOSC_domain"/>
</dbReference>
<keyword evidence="3" id="KW-1185">Reference proteome</keyword>
<evidence type="ECO:0000259" key="1">
    <source>
        <dbReference type="PROSITE" id="PS51340"/>
    </source>
</evidence>
<dbReference type="STRING" id="694327.DFW101_0354"/>
<dbReference type="eggNOG" id="COG2258">
    <property type="taxonomic scope" value="Bacteria"/>
</dbReference>
<dbReference type="HOGENOM" id="CLU_122785_1_0_7"/>
<dbReference type="Proteomes" id="UP000004662">
    <property type="component" value="Chromosome"/>
</dbReference>
<dbReference type="SUPFAM" id="SSF50800">
    <property type="entry name" value="PK beta-barrel domain-like"/>
    <property type="match status" value="1"/>
</dbReference>
<dbReference type="GO" id="GO:0030170">
    <property type="term" value="F:pyridoxal phosphate binding"/>
    <property type="evidence" value="ECO:0007669"/>
    <property type="project" value="InterPro"/>
</dbReference>
<dbReference type="InterPro" id="IPR011037">
    <property type="entry name" value="Pyrv_Knase-like_insert_dom_sf"/>
</dbReference>
<accession>G7QD65</accession>
<dbReference type="InterPro" id="IPR005302">
    <property type="entry name" value="MoCF_Sase_C"/>
</dbReference>
<name>G7QD65_9BACT</name>
<dbReference type="AlphaFoldDB" id="G7QD65"/>
<evidence type="ECO:0000313" key="2">
    <source>
        <dbReference type="EMBL" id="EHJ46371.1"/>
    </source>
</evidence>
<dbReference type="GO" id="GO:0003824">
    <property type="term" value="F:catalytic activity"/>
    <property type="evidence" value="ECO:0007669"/>
    <property type="project" value="InterPro"/>
</dbReference>
<dbReference type="PANTHER" id="PTHR36930:SF1">
    <property type="entry name" value="MOSC DOMAIN-CONTAINING PROTEIN"/>
    <property type="match status" value="1"/>
</dbReference>
<dbReference type="GO" id="GO:0030151">
    <property type="term" value="F:molybdenum ion binding"/>
    <property type="evidence" value="ECO:0007669"/>
    <property type="project" value="InterPro"/>
</dbReference>